<reference evidence="2 4" key="1">
    <citation type="submission" date="2015-08" db="EMBL/GenBank/DDBJ databases">
        <title>Thermococcus thioreducens DSM 14981 genome sequencing.</title>
        <authorList>
            <person name="Hong S.-J."/>
            <person name="Kim M.-C."/>
            <person name="Shin J.-H."/>
        </authorList>
    </citation>
    <scope>NUCLEOTIDE SEQUENCE [LARGE SCALE GENOMIC DNA]</scope>
    <source>
        <strain evidence="2 4">DSM 14981</strain>
    </source>
</reference>
<dbReference type="EMBL" id="CP015105">
    <property type="protein sequence ID" value="ASJ12043.1"/>
    <property type="molecule type" value="Genomic_DNA"/>
</dbReference>
<dbReference type="Proteomes" id="UP000250136">
    <property type="component" value="Chromosome"/>
</dbReference>
<dbReference type="EMBL" id="LIXN01000006">
    <property type="protein sequence ID" value="KQH82738.1"/>
    <property type="molecule type" value="Genomic_DNA"/>
</dbReference>
<dbReference type="KEGG" id="ttd:A3L14_03725"/>
<dbReference type="STRING" id="277988.SAMN05216170_1528"/>
<dbReference type="AlphaFoldDB" id="A0A0Q2M459"/>
<protein>
    <submittedName>
        <fullName evidence="2">Uncharacterized protein</fullName>
    </submittedName>
</protein>
<dbReference type="OrthoDB" id="85965at2157"/>
<dbReference type="GeneID" id="33333501"/>
<keyword evidence="6" id="KW-1185">Reference proteome</keyword>
<dbReference type="PATRIC" id="fig|277988.4.peg.813"/>
<organism evidence="2 4">
    <name type="scientific">Thermococcus thioreducens</name>
    <dbReference type="NCBI Taxonomy" id="277988"/>
    <lineage>
        <taxon>Archaea</taxon>
        <taxon>Methanobacteriati</taxon>
        <taxon>Methanobacteriota</taxon>
        <taxon>Thermococci</taxon>
        <taxon>Thermococcales</taxon>
        <taxon>Thermococcaceae</taxon>
        <taxon>Thermococcus</taxon>
    </lineage>
</organism>
<evidence type="ECO:0000313" key="3">
    <source>
        <dbReference type="EMBL" id="SEW09490.1"/>
    </source>
</evidence>
<accession>A0A0Q2M459</accession>
<evidence type="ECO:0000313" key="4">
    <source>
        <dbReference type="Proteomes" id="UP000051862"/>
    </source>
</evidence>
<dbReference type="Proteomes" id="UP000182125">
    <property type="component" value="Unassembled WGS sequence"/>
</dbReference>
<dbReference type="Proteomes" id="UP000051862">
    <property type="component" value="Unassembled WGS sequence"/>
</dbReference>
<dbReference type="SUPFAM" id="SSF53795">
    <property type="entry name" value="PEP carboxykinase-like"/>
    <property type="match status" value="1"/>
</dbReference>
<dbReference type="RefSeq" id="WP_055429010.1">
    <property type="nucleotide sequence ID" value="NZ_CP015105.1"/>
</dbReference>
<reference evidence="3 5" key="3">
    <citation type="submission" date="2016-10" db="EMBL/GenBank/DDBJ databases">
        <authorList>
            <person name="de Groot N.N."/>
        </authorList>
    </citation>
    <scope>NUCLEOTIDE SEQUENCE [LARGE SCALE GENOMIC DNA]</scope>
    <source>
        <strain evidence="3 5">OGL-20</strain>
    </source>
</reference>
<reference evidence="1 6" key="2">
    <citation type="submission" date="2016-04" db="EMBL/GenBank/DDBJ databases">
        <title>Complete genome sequence of Thermococcus thioreducens type strain OGL-20P.</title>
        <authorList>
            <person name="Oger P.M."/>
        </authorList>
    </citation>
    <scope>NUCLEOTIDE SEQUENCE [LARGE SCALE GENOMIC DNA]</scope>
    <source>
        <strain evidence="1 6">OGL-20P</strain>
    </source>
</reference>
<evidence type="ECO:0000313" key="6">
    <source>
        <dbReference type="Proteomes" id="UP000250136"/>
    </source>
</evidence>
<evidence type="ECO:0000313" key="2">
    <source>
        <dbReference type="EMBL" id="KQH82738.1"/>
    </source>
</evidence>
<evidence type="ECO:0000313" key="5">
    <source>
        <dbReference type="Proteomes" id="UP000182125"/>
    </source>
</evidence>
<sequence length="307" mass="34128">MALRIGGVNVLFTGELDDGFEDGFRGLFARRYLPDVDESSGDPEVVIERFKGDRFRVFGAIYDVSGVDRYKLEAGVPSAYGNEAPIFFLLQAAARAGMKKGRIFLTDSVSIVRPEGGAVLFIGYPHSGKSTMSALALAKGLTVLSTENTVIEVRDGKLFVVGGTDVLVYDPKVEIVHHLRIPHDTQTRSGYRITDLSGDSERKRLLRKGVEIEKIIVLHAAFHCSGASFSVVKGRKVRKTLWYFSTGLMKGLDYYEPMPLHVPMTDEIQTNLREFLRVASSAYSERMFEAFGGHGEIFERSFGMLLR</sequence>
<dbReference type="EMBL" id="FOIW01000002">
    <property type="protein sequence ID" value="SEW09490.1"/>
    <property type="molecule type" value="Genomic_DNA"/>
</dbReference>
<evidence type="ECO:0000313" key="1">
    <source>
        <dbReference type="EMBL" id="ASJ12043.1"/>
    </source>
</evidence>
<gene>
    <name evidence="1" type="ORF">A3L14_03725</name>
    <name evidence="2" type="ORF">AMR53_03840</name>
    <name evidence="3" type="ORF">SAMN05216170_1528</name>
</gene>
<proteinExistence type="predicted"/>
<name>A0A0Q2M459_9EURY</name>